<gene>
    <name evidence="6" type="primary">panE_6</name>
    <name evidence="6" type="ORF">SDC9_55538</name>
</gene>
<comment type="caution">
    <text evidence="6">The sequence shown here is derived from an EMBL/GenBank/DDBJ whole genome shotgun (WGS) entry which is preliminary data.</text>
</comment>
<dbReference type="InterPro" id="IPR008927">
    <property type="entry name" value="6-PGluconate_DH-like_C_sf"/>
</dbReference>
<dbReference type="InterPro" id="IPR051402">
    <property type="entry name" value="KPR-Related"/>
</dbReference>
<dbReference type="InterPro" id="IPR013332">
    <property type="entry name" value="KPR_N"/>
</dbReference>
<dbReference type="SUPFAM" id="SSF51735">
    <property type="entry name" value="NAD(P)-binding Rossmann-fold domains"/>
    <property type="match status" value="1"/>
</dbReference>
<dbReference type="EMBL" id="VSSQ01001544">
    <property type="protein sequence ID" value="MPM09222.1"/>
    <property type="molecule type" value="Genomic_DNA"/>
</dbReference>
<dbReference type="PANTHER" id="PTHR21708:SF26">
    <property type="entry name" value="2-DEHYDROPANTOATE 2-REDUCTASE"/>
    <property type="match status" value="1"/>
</dbReference>
<proteinExistence type="inferred from homology"/>
<keyword evidence="2" id="KW-0521">NADP</keyword>
<dbReference type="InterPro" id="IPR013752">
    <property type="entry name" value="KPA_reductase"/>
</dbReference>
<dbReference type="InterPro" id="IPR003710">
    <property type="entry name" value="ApbA"/>
</dbReference>
<accession>A0A644WZE5</accession>
<dbReference type="InterPro" id="IPR013328">
    <property type="entry name" value="6PGD_dom2"/>
</dbReference>
<dbReference type="PANTHER" id="PTHR21708">
    <property type="entry name" value="PROBABLE 2-DEHYDROPANTOATE 2-REDUCTASE"/>
    <property type="match status" value="1"/>
</dbReference>
<dbReference type="GO" id="GO:0015940">
    <property type="term" value="P:pantothenate biosynthetic process"/>
    <property type="evidence" value="ECO:0007669"/>
    <property type="project" value="InterPro"/>
</dbReference>
<dbReference type="GO" id="GO:0005737">
    <property type="term" value="C:cytoplasm"/>
    <property type="evidence" value="ECO:0007669"/>
    <property type="project" value="TreeGrafter"/>
</dbReference>
<keyword evidence="3 6" id="KW-0560">Oxidoreductase</keyword>
<protein>
    <submittedName>
        <fullName evidence="6">2-dehydropantoate 2-reductase</fullName>
        <ecNumber evidence="6">1.1.1.169</ecNumber>
    </submittedName>
</protein>
<evidence type="ECO:0000256" key="2">
    <source>
        <dbReference type="ARBA" id="ARBA00022857"/>
    </source>
</evidence>
<dbReference type="Pfam" id="PF02558">
    <property type="entry name" value="ApbA"/>
    <property type="match status" value="1"/>
</dbReference>
<evidence type="ECO:0000259" key="4">
    <source>
        <dbReference type="Pfam" id="PF02558"/>
    </source>
</evidence>
<evidence type="ECO:0000313" key="6">
    <source>
        <dbReference type="EMBL" id="MPM09222.1"/>
    </source>
</evidence>
<evidence type="ECO:0000259" key="5">
    <source>
        <dbReference type="Pfam" id="PF08546"/>
    </source>
</evidence>
<name>A0A644WZE5_9ZZZZ</name>
<dbReference type="GO" id="GO:0008677">
    <property type="term" value="F:2-dehydropantoate 2-reductase activity"/>
    <property type="evidence" value="ECO:0007669"/>
    <property type="project" value="UniProtKB-EC"/>
</dbReference>
<dbReference type="AlphaFoldDB" id="A0A644WZE5"/>
<dbReference type="Pfam" id="PF08546">
    <property type="entry name" value="ApbA_C"/>
    <property type="match status" value="1"/>
</dbReference>
<dbReference type="Gene3D" id="1.10.1040.10">
    <property type="entry name" value="N-(1-d-carboxylethyl)-l-norvaline Dehydrogenase, domain 2"/>
    <property type="match status" value="1"/>
</dbReference>
<feature type="domain" description="Ketopantoate reductase C-terminal" evidence="5">
    <location>
        <begin position="174"/>
        <end position="297"/>
    </location>
</feature>
<sequence>MKNITLIGCGAVGALYGLRLHNLLGKEHVCFLVDEKRKLRYETEGIFLNGEKAPFRYCTSDEAEAADLVILATKNHHLAEAIRLMKSSVGPDTTILSLLNGIESEQLLASEFGQEKVLYSFAVGLNSTHTGNTITYTAEGRIVFGEKDNAISERIMALKDLFEKALIAYVVPEDIQLQLWNKFMLNTTYNTISSLIYATYADFDQPSVLDLARLICREVQMVAAKEGVLLPDSLIEQNHRIVCSLGSEGKTSMCQDMEAGRRTENQWFCGTVIKLGEKHGVSTPTCQALSLLVQAKEHMLLNG</sequence>
<evidence type="ECO:0000256" key="3">
    <source>
        <dbReference type="ARBA" id="ARBA00023002"/>
    </source>
</evidence>
<dbReference type="NCBIfam" id="TIGR00745">
    <property type="entry name" value="apbA_panE"/>
    <property type="match status" value="1"/>
</dbReference>
<evidence type="ECO:0000256" key="1">
    <source>
        <dbReference type="ARBA" id="ARBA00007870"/>
    </source>
</evidence>
<dbReference type="FunFam" id="1.10.1040.10:FF:000017">
    <property type="entry name" value="2-dehydropantoate 2-reductase"/>
    <property type="match status" value="1"/>
</dbReference>
<feature type="domain" description="Ketopantoate reductase N-terminal" evidence="4">
    <location>
        <begin position="4"/>
        <end position="148"/>
    </location>
</feature>
<organism evidence="6">
    <name type="scientific">bioreactor metagenome</name>
    <dbReference type="NCBI Taxonomy" id="1076179"/>
    <lineage>
        <taxon>unclassified sequences</taxon>
        <taxon>metagenomes</taxon>
        <taxon>ecological metagenomes</taxon>
    </lineage>
</organism>
<dbReference type="SUPFAM" id="SSF48179">
    <property type="entry name" value="6-phosphogluconate dehydrogenase C-terminal domain-like"/>
    <property type="match status" value="1"/>
</dbReference>
<reference evidence="6" key="1">
    <citation type="submission" date="2019-08" db="EMBL/GenBank/DDBJ databases">
        <authorList>
            <person name="Kucharzyk K."/>
            <person name="Murdoch R.W."/>
            <person name="Higgins S."/>
            <person name="Loffler F."/>
        </authorList>
    </citation>
    <scope>NUCLEOTIDE SEQUENCE</scope>
</reference>
<dbReference type="InterPro" id="IPR036291">
    <property type="entry name" value="NAD(P)-bd_dom_sf"/>
</dbReference>
<dbReference type="Gene3D" id="3.40.50.720">
    <property type="entry name" value="NAD(P)-binding Rossmann-like Domain"/>
    <property type="match status" value="1"/>
</dbReference>
<comment type="similarity">
    <text evidence="1">Belongs to the ketopantoate reductase family.</text>
</comment>
<dbReference type="EC" id="1.1.1.169" evidence="6"/>